<feature type="compositionally biased region" description="Acidic residues" evidence="1">
    <location>
        <begin position="82"/>
        <end position="134"/>
    </location>
</feature>
<evidence type="ECO:0000313" key="4">
    <source>
        <dbReference type="Proteomes" id="UP000276588"/>
    </source>
</evidence>
<feature type="region of interest" description="Disordered" evidence="1">
    <location>
        <begin position="245"/>
        <end position="290"/>
    </location>
</feature>
<organism evidence="3 4">
    <name type="scientific">Halonotius aquaticus</name>
    <dbReference type="NCBI Taxonomy" id="2216978"/>
    <lineage>
        <taxon>Archaea</taxon>
        <taxon>Methanobacteriati</taxon>
        <taxon>Methanobacteriota</taxon>
        <taxon>Stenosarchaea group</taxon>
        <taxon>Halobacteria</taxon>
        <taxon>Halobacteriales</taxon>
        <taxon>Haloferacaceae</taxon>
        <taxon>Halonotius</taxon>
    </lineage>
</organism>
<evidence type="ECO:0000313" key="3">
    <source>
        <dbReference type="EMBL" id="RJX43299.1"/>
    </source>
</evidence>
<feature type="compositionally biased region" description="Low complexity" evidence="1">
    <location>
        <begin position="44"/>
        <end position="53"/>
    </location>
</feature>
<gene>
    <name evidence="3" type="ORF">DM826_06750</name>
</gene>
<feature type="compositionally biased region" description="Acidic residues" evidence="1">
    <location>
        <begin position="246"/>
        <end position="270"/>
    </location>
</feature>
<dbReference type="InterPro" id="IPR025491">
    <property type="entry name" value="DUF4382"/>
</dbReference>
<feature type="compositionally biased region" description="Polar residues" evidence="1">
    <location>
        <begin position="273"/>
        <end position="290"/>
    </location>
</feature>
<comment type="caution">
    <text evidence="3">The sequence shown here is derived from an EMBL/GenBank/DDBJ whole genome shotgun (WGS) entry which is preliminary data.</text>
</comment>
<accession>A0A3A6PNV0</accession>
<dbReference type="AlphaFoldDB" id="A0A3A6PNV0"/>
<reference evidence="3 4" key="1">
    <citation type="submission" date="2018-06" db="EMBL/GenBank/DDBJ databases">
        <title>Halonotius sp. F13-13 a new haloarchaeeon isolated from a solar saltern from Isla Cristina, Huelva, Spain.</title>
        <authorList>
            <person name="Duran-Viseras A."/>
            <person name="Sanchez-Porro C."/>
            <person name="Ventosa A."/>
        </authorList>
    </citation>
    <scope>NUCLEOTIDE SEQUENCE [LARGE SCALE GENOMIC DNA]</scope>
    <source>
        <strain evidence="3 4">F13-13</strain>
    </source>
</reference>
<dbReference type="PROSITE" id="PS51257">
    <property type="entry name" value="PROKAR_LIPOPROTEIN"/>
    <property type="match status" value="1"/>
</dbReference>
<sequence length="290" mass="30936">MPSSREHLDRRTYLKTTGLATAGMVGLAGCTGDSDSGSDGGDSDGTTYGTLSTAVTDQPSAIDDFESLTVTIDGIWITPAGSDEEDADDSDEATNETDTNETETNDTDTNETETNETDDDAEEMEEADDDGEDNDSGRRYIEFEEPQEADLVQLQGSSTKLIDETEVETGDYAFLQINVAGTEGVLTDGSEAEVTTPGNAPLKFNTSFEIRPEETTRFIADFAPNKRGRNGYIIRPVATSTTVLYGDEEYDGGDGDTTDDGGNTTDEETMDGNQTADGGSQNETTTNQTA</sequence>
<evidence type="ECO:0000259" key="2">
    <source>
        <dbReference type="Pfam" id="PF14321"/>
    </source>
</evidence>
<evidence type="ECO:0000256" key="1">
    <source>
        <dbReference type="SAM" id="MobiDB-lite"/>
    </source>
</evidence>
<feature type="region of interest" description="Disordered" evidence="1">
    <location>
        <begin position="28"/>
        <end position="58"/>
    </location>
</feature>
<feature type="domain" description="DUF4382" evidence="2">
    <location>
        <begin position="49"/>
        <end position="236"/>
    </location>
</feature>
<dbReference type="EMBL" id="QKNY01000009">
    <property type="protein sequence ID" value="RJX43299.1"/>
    <property type="molecule type" value="Genomic_DNA"/>
</dbReference>
<dbReference type="Pfam" id="PF14321">
    <property type="entry name" value="DUF4382"/>
    <property type="match status" value="1"/>
</dbReference>
<dbReference type="Proteomes" id="UP000276588">
    <property type="component" value="Unassembled WGS sequence"/>
</dbReference>
<feature type="region of interest" description="Disordered" evidence="1">
    <location>
        <begin position="79"/>
        <end position="137"/>
    </location>
</feature>
<name>A0A3A6PNV0_9EURY</name>
<protein>
    <submittedName>
        <fullName evidence="3">DUF4382 domain-containing protein</fullName>
    </submittedName>
</protein>
<proteinExistence type="predicted"/>
<dbReference type="RefSeq" id="WP_120102636.1">
    <property type="nucleotide sequence ID" value="NZ_QKNY01000009.1"/>
</dbReference>
<keyword evidence="4" id="KW-1185">Reference proteome</keyword>